<accession>X1ER19</accession>
<dbReference type="GO" id="GO:0006457">
    <property type="term" value="P:protein folding"/>
    <property type="evidence" value="ECO:0007669"/>
    <property type="project" value="InterPro"/>
</dbReference>
<dbReference type="SUPFAM" id="SSF49493">
    <property type="entry name" value="HSP40/DnaJ peptide-binding domain"/>
    <property type="match status" value="1"/>
</dbReference>
<dbReference type="EMBL" id="BARU01009285">
    <property type="protein sequence ID" value="GAH35012.1"/>
    <property type="molecule type" value="Genomic_DNA"/>
</dbReference>
<dbReference type="GO" id="GO:0051082">
    <property type="term" value="F:unfolded protein binding"/>
    <property type="evidence" value="ECO:0007669"/>
    <property type="project" value="InterPro"/>
</dbReference>
<sequence length="165" mass="18556">AMFDEMSRMFAQAGLRFDPEFLNRVFFEGRGVMFQFYATPGGAGQGTYQQGYPYTRVSTYKPGLVERLFSKMAAKVGKFALRRLLGLEFEPLQELDQHIELEISPAEAASGGEKQVTYKRGGRKKKLMVKIPPEVKPGTKIRLRGMGAKKGKKSGDLYLHVKVKD</sequence>
<comment type="caution">
    <text evidence="2">The sequence shown here is derived from an EMBL/GenBank/DDBJ whole genome shotgun (WGS) entry which is preliminary data.</text>
</comment>
<feature type="non-terminal residue" evidence="2">
    <location>
        <position position="1"/>
    </location>
</feature>
<dbReference type="AlphaFoldDB" id="X1ER19"/>
<feature type="domain" description="Chaperone DnaJ C-terminal" evidence="1">
    <location>
        <begin position="98"/>
        <end position="164"/>
    </location>
</feature>
<name>X1ER19_9ZZZZ</name>
<evidence type="ECO:0000259" key="1">
    <source>
        <dbReference type="Pfam" id="PF01556"/>
    </source>
</evidence>
<protein>
    <recommendedName>
        <fullName evidence="1">Chaperone DnaJ C-terminal domain-containing protein</fullName>
    </recommendedName>
</protein>
<dbReference type="InterPro" id="IPR002939">
    <property type="entry name" value="DnaJ_C"/>
</dbReference>
<dbReference type="Gene3D" id="2.60.260.20">
    <property type="entry name" value="Urease metallochaperone UreE, N-terminal domain"/>
    <property type="match status" value="1"/>
</dbReference>
<proteinExistence type="predicted"/>
<gene>
    <name evidence="2" type="ORF">S03H2_17947</name>
</gene>
<reference evidence="2" key="1">
    <citation type="journal article" date="2014" name="Front. Microbiol.">
        <title>High frequency of phylogenetically diverse reductive dehalogenase-homologous genes in deep subseafloor sedimentary metagenomes.</title>
        <authorList>
            <person name="Kawai M."/>
            <person name="Futagami T."/>
            <person name="Toyoda A."/>
            <person name="Takaki Y."/>
            <person name="Nishi S."/>
            <person name="Hori S."/>
            <person name="Arai W."/>
            <person name="Tsubouchi T."/>
            <person name="Morono Y."/>
            <person name="Uchiyama I."/>
            <person name="Ito T."/>
            <person name="Fujiyama A."/>
            <person name="Inagaki F."/>
            <person name="Takami H."/>
        </authorList>
    </citation>
    <scope>NUCLEOTIDE SEQUENCE</scope>
    <source>
        <strain evidence="2">Expedition CK06-06</strain>
    </source>
</reference>
<organism evidence="2">
    <name type="scientific">marine sediment metagenome</name>
    <dbReference type="NCBI Taxonomy" id="412755"/>
    <lineage>
        <taxon>unclassified sequences</taxon>
        <taxon>metagenomes</taxon>
        <taxon>ecological metagenomes</taxon>
    </lineage>
</organism>
<evidence type="ECO:0000313" key="2">
    <source>
        <dbReference type="EMBL" id="GAH35012.1"/>
    </source>
</evidence>
<dbReference type="Pfam" id="PF01556">
    <property type="entry name" value="DnaJ_C"/>
    <property type="match status" value="1"/>
</dbReference>
<dbReference type="InterPro" id="IPR008971">
    <property type="entry name" value="HSP40/DnaJ_pept-bd"/>
</dbReference>